<evidence type="ECO:0000259" key="2">
    <source>
        <dbReference type="PROSITE" id="PS51898"/>
    </source>
</evidence>
<gene>
    <name evidence="3" type="ORF">DIU31_027930</name>
    <name evidence="4" type="ORF">J3L21_33090</name>
</gene>
<sequence>MEIVVKPVLWTYREIIETDKNYVIGEHEVRIRMMQNRVPKYITTGFSCSVENWDEDNSRPKTSHPKFLELSARIKKIADDIDYEIKTAEKANRPITHIEIKANLTNRIQLAAAPEKPNKILAYIQSIIDYYESVDNPGYANVFYNNKLTVKKLLKDKDKMFLAFTKSDHEAYEKQISGCTESTRSHYLRTYYRVWNLAIADGLCNKDHHPKKYIKFKAYKRIRTKKRSIKLDYWERILNLKPAKETRIYRSHLLMRFMYYARGMNFNDMMKLKKENFVNNGIVYKRSKNKRNYDFELHPEAIKVIQIFEQYPDQSDAGYIFPFIMKEHDTAKKIDVRIDSALKDFNEDSKAMAEAIGWKKQFTSNALRHGFASHLNEADVDIKIIQEAMGHETQADTRIYLADIEDSIITEAINGALIKPGAKKKREAA</sequence>
<dbReference type="InterPro" id="IPR013762">
    <property type="entry name" value="Integrase-like_cat_sf"/>
</dbReference>
<dbReference type="Proteomes" id="UP000250557">
    <property type="component" value="Chromosome"/>
</dbReference>
<evidence type="ECO:0000313" key="5">
    <source>
        <dbReference type="Proteomes" id="UP000250557"/>
    </source>
</evidence>
<dbReference type="GO" id="GO:0003677">
    <property type="term" value="F:DNA binding"/>
    <property type="evidence" value="ECO:0007669"/>
    <property type="project" value="InterPro"/>
</dbReference>
<dbReference type="InterPro" id="IPR002104">
    <property type="entry name" value="Integrase_catalytic"/>
</dbReference>
<dbReference type="EMBL" id="CP071880">
    <property type="protein sequence ID" value="QTE50309.1"/>
    <property type="molecule type" value="Genomic_DNA"/>
</dbReference>
<dbReference type="Gene3D" id="1.10.443.10">
    <property type="entry name" value="Intergrase catalytic core"/>
    <property type="match status" value="1"/>
</dbReference>
<dbReference type="PANTHER" id="PTHR30349:SF64">
    <property type="entry name" value="PROPHAGE INTEGRASE INTD-RELATED"/>
    <property type="match status" value="1"/>
</dbReference>
<protein>
    <submittedName>
        <fullName evidence="3">Tyrosine-type recombinase/integrase</fullName>
    </submittedName>
</protein>
<accession>A0AAE6MLG3</accession>
<dbReference type="InterPro" id="IPR035386">
    <property type="entry name" value="Arm-DNA-bind_5"/>
</dbReference>
<dbReference type="PROSITE" id="PS51898">
    <property type="entry name" value="TYR_RECOMBINASE"/>
    <property type="match status" value="1"/>
</dbReference>
<dbReference type="GO" id="GO:0006310">
    <property type="term" value="P:DNA recombination"/>
    <property type="evidence" value="ECO:0007669"/>
    <property type="project" value="UniProtKB-KW"/>
</dbReference>
<proteinExistence type="predicted"/>
<evidence type="ECO:0000313" key="6">
    <source>
        <dbReference type="Proteomes" id="UP000663940"/>
    </source>
</evidence>
<reference evidence="4 6" key="2">
    <citation type="submission" date="2021-03" db="EMBL/GenBank/DDBJ databases">
        <title>Mucilaginibacter strains isolated from gold and copper mining confer multi heavy-metal resistance.</title>
        <authorList>
            <person name="Li Y."/>
        </authorList>
    </citation>
    <scope>NUCLEOTIDE SEQUENCE [LARGE SCALE GENOMIC DNA]</scope>
    <source>
        <strain evidence="4 6">P2-4</strain>
    </source>
</reference>
<dbReference type="EMBL" id="CP043451">
    <property type="protein sequence ID" value="QEM07147.1"/>
    <property type="molecule type" value="Genomic_DNA"/>
</dbReference>
<organism evidence="3 5">
    <name type="scientific">Mucilaginibacter rubeus</name>
    <dbReference type="NCBI Taxonomy" id="2027860"/>
    <lineage>
        <taxon>Bacteria</taxon>
        <taxon>Pseudomonadati</taxon>
        <taxon>Bacteroidota</taxon>
        <taxon>Sphingobacteriia</taxon>
        <taxon>Sphingobacteriales</taxon>
        <taxon>Sphingobacteriaceae</taxon>
        <taxon>Mucilaginibacter</taxon>
    </lineage>
</organism>
<dbReference type="InterPro" id="IPR050090">
    <property type="entry name" value="Tyrosine_recombinase_XerCD"/>
</dbReference>
<keyword evidence="6" id="KW-1185">Reference proteome</keyword>
<dbReference type="SUPFAM" id="SSF56349">
    <property type="entry name" value="DNA breaking-rejoining enzymes"/>
    <property type="match status" value="1"/>
</dbReference>
<dbReference type="PANTHER" id="PTHR30349">
    <property type="entry name" value="PHAGE INTEGRASE-RELATED"/>
    <property type="match status" value="1"/>
</dbReference>
<dbReference type="GO" id="GO:0015074">
    <property type="term" value="P:DNA integration"/>
    <property type="evidence" value="ECO:0007669"/>
    <property type="project" value="InterPro"/>
</dbReference>
<dbReference type="Proteomes" id="UP000663940">
    <property type="component" value="Chromosome"/>
</dbReference>
<name>A0AAE6MLG3_9SPHI</name>
<dbReference type="AlphaFoldDB" id="A0AAE6MLG3"/>
<dbReference type="Pfam" id="PF00589">
    <property type="entry name" value="Phage_integrase"/>
    <property type="match status" value="1"/>
</dbReference>
<dbReference type="InterPro" id="IPR011010">
    <property type="entry name" value="DNA_brk_join_enz"/>
</dbReference>
<reference evidence="3 5" key="1">
    <citation type="submission" date="2019-08" db="EMBL/GenBank/DDBJ databases">
        <title>Comparative genome analysis confer to the adaptation heavy metal polluted environment.</title>
        <authorList>
            <person name="Li Y."/>
        </authorList>
    </citation>
    <scope>NUCLEOTIDE SEQUENCE [LARGE SCALE GENOMIC DNA]</scope>
    <source>
        <strain evidence="3 5">P2</strain>
    </source>
</reference>
<evidence type="ECO:0000313" key="4">
    <source>
        <dbReference type="EMBL" id="QTE50309.1"/>
    </source>
</evidence>
<feature type="domain" description="Tyr recombinase" evidence="2">
    <location>
        <begin position="224"/>
        <end position="414"/>
    </location>
</feature>
<dbReference type="Pfam" id="PF17293">
    <property type="entry name" value="Arm-DNA-bind_5"/>
    <property type="match status" value="1"/>
</dbReference>
<keyword evidence="1" id="KW-0233">DNA recombination</keyword>
<evidence type="ECO:0000256" key="1">
    <source>
        <dbReference type="ARBA" id="ARBA00023172"/>
    </source>
</evidence>
<dbReference type="RefSeq" id="WP_112659160.1">
    <property type="nucleotide sequence ID" value="NZ_CP043451.1"/>
</dbReference>
<evidence type="ECO:0000313" key="3">
    <source>
        <dbReference type="EMBL" id="QEM07147.1"/>
    </source>
</evidence>